<dbReference type="PANTHER" id="PTHR13620:SF80">
    <property type="entry name" value="3'-5' EXONUCLEASE DOMAIN-CONTAINING PROTEIN"/>
    <property type="match status" value="1"/>
</dbReference>
<dbReference type="EMBL" id="UZAU01000080">
    <property type="status" value="NOT_ANNOTATED_CDS"/>
    <property type="molecule type" value="Genomic_DNA"/>
</dbReference>
<evidence type="ECO:0000256" key="2">
    <source>
        <dbReference type="ARBA" id="ARBA00022801"/>
    </source>
</evidence>
<protein>
    <submittedName>
        <fullName evidence="3">Uncharacterized protein</fullName>
    </submittedName>
</protein>
<keyword evidence="4" id="KW-1185">Reference proteome</keyword>
<dbReference type="GO" id="GO:0003676">
    <property type="term" value="F:nucleic acid binding"/>
    <property type="evidence" value="ECO:0007669"/>
    <property type="project" value="InterPro"/>
</dbReference>
<dbReference type="InterPro" id="IPR036397">
    <property type="entry name" value="RNaseH_sf"/>
</dbReference>
<dbReference type="Gramene" id="evm.model.01.2732">
    <property type="protein sequence ID" value="cds.evm.model.01.2732"/>
    <property type="gene ID" value="evm.TU.01.2732"/>
</dbReference>
<dbReference type="InterPro" id="IPR012337">
    <property type="entry name" value="RNaseH-like_sf"/>
</dbReference>
<evidence type="ECO:0000256" key="1">
    <source>
        <dbReference type="ARBA" id="ARBA00022722"/>
    </source>
</evidence>
<keyword evidence="1" id="KW-0540">Nuclease</keyword>
<reference evidence="3" key="1">
    <citation type="submission" date="2018-11" db="EMBL/GenBank/DDBJ databases">
        <authorList>
            <person name="Grassa J C."/>
        </authorList>
    </citation>
    <scope>NUCLEOTIDE SEQUENCE [LARGE SCALE GENOMIC DNA]</scope>
</reference>
<dbReference type="OMA" id="HEDNAEL"/>
<keyword evidence="2" id="KW-0378">Hydrolase</keyword>
<dbReference type="GO" id="GO:0005634">
    <property type="term" value="C:nucleus"/>
    <property type="evidence" value="ECO:0007669"/>
    <property type="project" value="TreeGrafter"/>
</dbReference>
<organism evidence="3 4">
    <name type="scientific">Cannabis sativa</name>
    <name type="common">Hemp</name>
    <name type="synonym">Marijuana</name>
    <dbReference type="NCBI Taxonomy" id="3483"/>
    <lineage>
        <taxon>Eukaryota</taxon>
        <taxon>Viridiplantae</taxon>
        <taxon>Streptophyta</taxon>
        <taxon>Embryophyta</taxon>
        <taxon>Tracheophyta</taxon>
        <taxon>Spermatophyta</taxon>
        <taxon>Magnoliopsida</taxon>
        <taxon>eudicotyledons</taxon>
        <taxon>Gunneridae</taxon>
        <taxon>Pentapetalae</taxon>
        <taxon>rosids</taxon>
        <taxon>fabids</taxon>
        <taxon>Rosales</taxon>
        <taxon>Cannabaceae</taxon>
        <taxon>Cannabis</taxon>
    </lineage>
</organism>
<dbReference type="EnsemblPlants" id="evm.model.01.2732">
    <property type="protein sequence ID" value="cds.evm.model.01.2732"/>
    <property type="gene ID" value="evm.TU.01.2732"/>
</dbReference>
<dbReference type="SUPFAM" id="SSF53098">
    <property type="entry name" value="Ribonuclease H-like"/>
    <property type="match status" value="1"/>
</dbReference>
<sequence length="306" mass="35196">MEVSVIMMRKIEEAVEGSIKRRSSEMEQLVNAMERSRRGDHHNQGVAVAMEVSIRRTFPNDLFNFVVQIFSTWPPILGGGRILLFTVHTVWAEIEDDAKKWVSYIQKLFRKRRRIILALSADRSLNYPNGNFNTLIYNKKDHKDQPYELLQICIEDQCLIYKLDSIGQKFNPKVLKDLLHDSRVTVVGVGIENVARRLEEDHGWFMPKVVELRDLAAQAQAQTKAQKADIQAKLAKVVLGKEMNIVKPTNIRWWSVSDNFNRPPRFHSEDLIKYATVEAFLISQMGTKLIILDSKTDATTSSQDLN</sequence>
<accession>A0A803NMF1</accession>
<dbReference type="GO" id="GO:0005737">
    <property type="term" value="C:cytoplasm"/>
    <property type="evidence" value="ECO:0007669"/>
    <property type="project" value="TreeGrafter"/>
</dbReference>
<dbReference type="AlphaFoldDB" id="A0A803NMF1"/>
<evidence type="ECO:0000313" key="3">
    <source>
        <dbReference type="EnsemblPlants" id="cds.evm.model.01.2732"/>
    </source>
</evidence>
<dbReference type="PANTHER" id="PTHR13620">
    <property type="entry name" value="3-5 EXONUCLEASE"/>
    <property type="match status" value="1"/>
</dbReference>
<dbReference type="Proteomes" id="UP000596661">
    <property type="component" value="Chromosome 1"/>
</dbReference>
<name>A0A803NMF1_CANSA</name>
<proteinExistence type="predicted"/>
<dbReference type="InterPro" id="IPR051132">
    <property type="entry name" value="3-5_Exonuclease_domain"/>
</dbReference>
<evidence type="ECO:0000313" key="4">
    <source>
        <dbReference type="Proteomes" id="UP000596661"/>
    </source>
</evidence>
<dbReference type="Gene3D" id="3.30.420.10">
    <property type="entry name" value="Ribonuclease H-like superfamily/Ribonuclease H"/>
    <property type="match status" value="1"/>
</dbReference>
<reference evidence="3" key="2">
    <citation type="submission" date="2021-03" db="UniProtKB">
        <authorList>
            <consortium name="EnsemblPlants"/>
        </authorList>
    </citation>
    <scope>IDENTIFICATION</scope>
</reference>
<dbReference type="GO" id="GO:0008408">
    <property type="term" value="F:3'-5' exonuclease activity"/>
    <property type="evidence" value="ECO:0007669"/>
    <property type="project" value="TreeGrafter"/>
</dbReference>